<evidence type="ECO:0000313" key="9">
    <source>
        <dbReference type="Proteomes" id="UP000030408"/>
    </source>
</evidence>
<dbReference type="eggNOG" id="COG1595">
    <property type="taxonomic scope" value="Bacteria"/>
</dbReference>
<organism evidence="8 9">
    <name type="scientific">Ureibacillus sinduriensis BLB-1 = JCM 15800</name>
    <dbReference type="NCBI Taxonomy" id="1384057"/>
    <lineage>
        <taxon>Bacteria</taxon>
        <taxon>Bacillati</taxon>
        <taxon>Bacillota</taxon>
        <taxon>Bacilli</taxon>
        <taxon>Bacillales</taxon>
        <taxon>Caryophanaceae</taxon>
        <taxon>Ureibacillus</taxon>
    </lineage>
</organism>
<dbReference type="Pfam" id="PF04542">
    <property type="entry name" value="Sigma70_r2"/>
    <property type="match status" value="1"/>
</dbReference>
<dbReference type="Gene3D" id="1.10.1740.10">
    <property type="match status" value="1"/>
</dbReference>
<keyword evidence="3" id="KW-0731">Sigma factor</keyword>
<dbReference type="AlphaFoldDB" id="A0A0A3HYR5"/>
<dbReference type="InterPro" id="IPR013325">
    <property type="entry name" value="RNA_pol_sigma_r2"/>
</dbReference>
<dbReference type="InterPro" id="IPR036388">
    <property type="entry name" value="WH-like_DNA-bd_sf"/>
</dbReference>
<name>A0A0A3HYR5_9BACL</name>
<dbReference type="Proteomes" id="UP000030408">
    <property type="component" value="Unassembled WGS sequence"/>
</dbReference>
<dbReference type="PANTHER" id="PTHR43133">
    <property type="entry name" value="RNA POLYMERASE ECF-TYPE SIGMA FACTO"/>
    <property type="match status" value="1"/>
</dbReference>
<dbReference type="PANTHER" id="PTHR43133:SF8">
    <property type="entry name" value="RNA POLYMERASE SIGMA FACTOR HI_1459-RELATED"/>
    <property type="match status" value="1"/>
</dbReference>
<dbReference type="EMBL" id="JPVO01000046">
    <property type="protein sequence ID" value="KGR76385.1"/>
    <property type="molecule type" value="Genomic_DNA"/>
</dbReference>
<dbReference type="InterPro" id="IPR013249">
    <property type="entry name" value="RNA_pol_sigma70_r4_t2"/>
</dbReference>
<keyword evidence="5" id="KW-0804">Transcription</keyword>
<comment type="similarity">
    <text evidence="1">Belongs to the sigma-70 factor family. ECF subfamily.</text>
</comment>
<protein>
    <submittedName>
        <fullName evidence="8">RNA polymerase subunit sigma-24</fullName>
    </submittedName>
</protein>
<keyword evidence="9" id="KW-1185">Reference proteome</keyword>
<dbReference type="NCBIfam" id="TIGR02937">
    <property type="entry name" value="sigma70-ECF"/>
    <property type="match status" value="1"/>
</dbReference>
<keyword evidence="4" id="KW-0238">DNA-binding</keyword>
<dbReference type="InterPro" id="IPR014284">
    <property type="entry name" value="RNA_pol_sigma-70_dom"/>
</dbReference>
<dbReference type="Pfam" id="PF08281">
    <property type="entry name" value="Sigma70_r4_2"/>
    <property type="match status" value="1"/>
</dbReference>
<evidence type="ECO:0000256" key="3">
    <source>
        <dbReference type="ARBA" id="ARBA00023082"/>
    </source>
</evidence>
<dbReference type="InterPro" id="IPR039425">
    <property type="entry name" value="RNA_pol_sigma-70-like"/>
</dbReference>
<evidence type="ECO:0000313" key="8">
    <source>
        <dbReference type="EMBL" id="KGR76385.1"/>
    </source>
</evidence>
<dbReference type="RefSeq" id="WP_036199535.1">
    <property type="nucleotide sequence ID" value="NZ_AVCY01000010.1"/>
</dbReference>
<evidence type="ECO:0000256" key="4">
    <source>
        <dbReference type="ARBA" id="ARBA00023125"/>
    </source>
</evidence>
<dbReference type="SUPFAM" id="SSF88659">
    <property type="entry name" value="Sigma3 and sigma4 domains of RNA polymerase sigma factors"/>
    <property type="match status" value="1"/>
</dbReference>
<dbReference type="GO" id="GO:0003677">
    <property type="term" value="F:DNA binding"/>
    <property type="evidence" value="ECO:0007669"/>
    <property type="project" value="UniProtKB-KW"/>
</dbReference>
<evidence type="ECO:0000256" key="1">
    <source>
        <dbReference type="ARBA" id="ARBA00010641"/>
    </source>
</evidence>
<feature type="domain" description="RNA polymerase sigma-70 region 2" evidence="6">
    <location>
        <begin position="34"/>
        <end position="99"/>
    </location>
</feature>
<dbReference type="SUPFAM" id="SSF88946">
    <property type="entry name" value="Sigma2 domain of RNA polymerase sigma factors"/>
    <property type="match status" value="1"/>
</dbReference>
<comment type="caution">
    <text evidence="8">The sequence shown here is derived from an EMBL/GenBank/DDBJ whole genome shotgun (WGS) entry which is preliminary data.</text>
</comment>
<proteinExistence type="inferred from homology"/>
<sequence length="198" mass="23602">MTEPNKSKENTHLVIKSIVEQVQSGNGQAYTEIIRRFQKKIYIYCYYLLGSKEEAEDATQDIFIKGLENIKSFSYRVSFSAWLYKIAHHHCMDLIKKKHKGNRFWISFKKNHAKDQFHGREEYRYQDFIHELLEKLSVDERRILLLRAIVEYSFDENASIMELKPATVRKKYERLRKKLIEDKKIGGEIHEHSFKIGG</sequence>
<evidence type="ECO:0000259" key="7">
    <source>
        <dbReference type="Pfam" id="PF08281"/>
    </source>
</evidence>
<feature type="domain" description="RNA polymerase sigma factor 70 region 4 type 2" evidence="7">
    <location>
        <begin position="129"/>
        <end position="179"/>
    </location>
</feature>
<dbReference type="OrthoDB" id="2732687at2"/>
<evidence type="ECO:0000259" key="6">
    <source>
        <dbReference type="Pfam" id="PF04542"/>
    </source>
</evidence>
<keyword evidence="2" id="KW-0805">Transcription regulation</keyword>
<dbReference type="GO" id="GO:0016987">
    <property type="term" value="F:sigma factor activity"/>
    <property type="evidence" value="ECO:0007669"/>
    <property type="project" value="UniProtKB-KW"/>
</dbReference>
<dbReference type="STRING" id="1384057.CD33_07550"/>
<dbReference type="InterPro" id="IPR013324">
    <property type="entry name" value="RNA_pol_sigma_r3/r4-like"/>
</dbReference>
<dbReference type="Gene3D" id="1.10.10.10">
    <property type="entry name" value="Winged helix-like DNA-binding domain superfamily/Winged helix DNA-binding domain"/>
    <property type="match status" value="1"/>
</dbReference>
<dbReference type="GO" id="GO:0006352">
    <property type="term" value="P:DNA-templated transcription initiation"/>
    <property type="evidence" value="ECO:0007669"/>
    <property type="project" value="InterPro"/>
</dbReference>
<dbReference type="InterPro" id="IPR007627">
    <property type="entry name" value="RNA_pol_sigma70_r2"/>
</dbReference>
<accession>A0A0A3HYR5</accession>
<evidence type="ECO:0000256" key="5">
    <source>
        <dbReference type="ARBA" id="ARBA00023163"/>
    </source>
</evidence>
<reference evidence="8 9" key="1">
    <citation type="submission" date="2014-02" db="EMBL/GenBank/DDBJ databases">
        <title>Draft genome sequence of Lysinibacillus sinduriensis JCM 15800.</title>
        <authorList>
            <person name="Zhang F."/>
            <person name="Wang G."/>
            <person name="Zhang L."/>
        </authorList>
    </citation>
    <scope>NUCLEOTIDE SEQUENCE [LARGE SCALE GENOMIC DNA]</scope>
    <source>
        <strain evidence="8 9">JCM 15800</strain>
    </source>
</reference>
<evidence type="ECO:0000256" key="2">
    <source>
        <dbReference type="ARBA" id="ARBA00023015"/>
    </source>
</evidence>
<gene>
    <name evidence="8" type="ORF">CD33_07550</name>
</gene>